<proteinExistence type="predicted"/>
<keyword evidence="4" id="KW-0677">Repeat</keyword>
<keyword evidence="7 11" id="KW-0802">TPR repeat</keyword>
<dbReference type="InterPro" id="IPR019734">
    <property type="entry name" value="TPR_rpt"/>
</dbReference>
<dbReference type="PROSITE" id="PS50005">
    <property type="entry name" value="TPR"/>
    <property type="match status" value="2"/>
</dbReference>
<evidence type="ECO:0000256" key="11">
    <source>
        <dbReference type="PROSITE-ProRule" id="PRU00339"/>
    </source>
</evidence>
<dbReference type="PANTHER" id="PTHR24363:SF0">
    <property type="entry name" value="SERINE_THREONINE KINASE LIKE DOMAIN CONTAINING 1"/>
    <property type="match status" value="1"/>
</dbReference>
<sequence>MSRSTPLLNSDKPLGGRYRVLRQLGTGGFGRTYLAEDLHLPGHPRCALKHLKPQINSDDTLSMARRCFETEAQVLYRLGDHDQIPRLLAHFEEDREFYLAQEFIEGESIARELVEGQVWSEGRAIALLKDVLQVLSFVHGQQVIHRDLKPSNLIRRRADQRIVLIDFGAVKQVSAQAAEAGNTNLTISIGTQGYMPNEQIAGKPRFSSDIYAVGVLGVQAVTGVHPRRLGEDTRGELEWQHLAPQASLAFKEVLDRMVRYDFRDRYSTADEALAALETIPVEAEIPMPLEFVPSASSARIADTPTALTESLVYPNSAGSSGASGSVVAPMELREATQDDIGTQIHPPLSLDETMIRPQADPTRVTRVEWVESSTEAADHTNVLTDVIPRRDDSGAIPAPPSTPSSSWQMLRWTPLVLLSAVVAIATATSLSSWLVVRWLENRPATPISSPNSSNNSPSNPPSPGAVVSLTPTEQAAALLTQAQQKAQDNRPDEALSLYNEAIALDPKLVEAYVGLCQALNTLQRPEEAIVSCNDALAYRPNDPDAQLGKGDALLLQNRTYEALQVYESVSKQHPENANGWVKQGVALQKLGRSSEALVALDKGIGLFRNSPEAWRTRGAALVTLRRYSDAVIALDKALQLDPNDAAAKALRQQAAQSR</sequence>
<dbReference type="SMART" id="SM00220">
    <property type="entry name" value="S_TKc"/>
    <property type="match status" value="1"/>
</dbReference>
<comment type="catalytic activity">
    <reaction evidence="10">
        <text>L-seryl-[protein] + ATP = O-phospho-L-seryl-[protein] + ADP + H(+)</text>
        <dbReference type="Rhea" id="RHEA:17989"/>
        <dbReference type="Rhea" id="RHEA-COMP:9863"/>
        <dbReference type="Rhea" id="RHEA-COMP:11604"/>
        <dbReference type="ChEBI" id="CHEBI:15378"/>
        <dbReference type="ChEBI" id="CHEBI:29999"/>
        <dbReference type="ChEBI" id="CHEBI:30616"/>
        <dbReference type="ChEBI" id="CHEBI:83421"/>
        <dbReference type="ChEBI" id="CHEBI:456216"/>
        <dbReference type="EC" id="2.7.11.1"/>
    </reaction>
</comment>
<dbReference type="InterPro" id="IPR017441">
    <property type="entry name" value="Protein_kinase_ATP_BS"/>
</dbReference>
<evidence type="ECO:0000259" key="14">
    <source>
        <dbReference type="PROSITE" id="PS50011"/>
    </source>
</evidence>
<evidence type="ECO:0000256" key="1">
    <source>
        <dbReference type="ARBA" id="ARBA00012513"/>
    </source>
</evidence>
<dbReference type="GO" id="GO:0005524">
    <property type="term" value="F:ATP binding"/>
    <property type="evidence" value="ECO:0007669"/>
    <property type="project" value="UniProtKB-UniRule"/>
</dbReference>
<evidence type="ECO:0000256" key="7">
    <source>
        <dbReference type="ARBA" id="ARBA00022803"/>
    </source>
</evidence>
<dbReference type="PANTHER" id="PTHR24363">
    <property type="entry name" value="SERINE/THREONINE PROTEIN KINASE"/>
    <property type="match status" value="1"/>
</dbReference>
<feature type="repeat" description="TPR" evidence="11">
    <location>
        <begin position="475"/>
        <end position="508"/>
    </location>
</feature>
<evidence type="ECO:0000256" key="3">
    <source>
        <dbReference type="ARBA" id="ARBA00022679"/>
    </source>
</evidence>
<feature type="compositionally biased region" description="Low complexity" evidence="13">
    <location>
        <begin position="448"/>
        <end position="457"/>
    </location>
</feature>
<dbReference type="Pfam" id="PF00069">
    <property type="entry name" value="Pkinase"/>
    <property type="match status" value="1"/>
</dbReference>
<dbReference type="EMBL" id="CP053661">
    <property type="protein sequence ID" value="QKD83421.1"/>
    <property type="molecule type" value="Genomic_DNA"/>
</dbReference>
<accession>A0A6M8BIG4</accession>
<evidence type="ECO:0000313" key="16">
    <source>
        <dbReference type="Proteomes" id="UP000505210"/>
    </source>
</evidence>
<dbReference type="InterPro" id="IPR011009">
    <property type="entry name" value="Kinase-like_dom_sf"/>
</dbReference>
<evidence type="ECO:0000256" key="5">
    <source>
        <dbReference type="ARBA" id="ARBA00022741"/>
    </source>
</evidence>
<dbReference type="RefSeq" id="WP_172357126.1">
    <property type="nucleotide sequence ID" value="NZ_CP053661.1"/>
</dbReference>
<dbReference type="InterPro" id="IPR000719">
    <property type="entry name" value="Prot_kinase_dom"/>
</dbReference>
<evidence type="ECO:0000256" key="10">
    <source>
        <dbReference type="ARBA" id="ARBA00048679"/>
    </source>
</evidence>
<dbReference type="SUPFAM" id="SSF48452">
    <property type="entry name" value="TPR-like"/>
    <property type="match status" value="1"/>
</dbReference>
<protein>
    <recommendedName>
        <fullName evidence="1">non-specific serine/threonine protein kinase</fullName>
        <ecNumber evidence="1">2.7.11.1</ecNumber>
    </recommendedName>
</protein>
<evidence type="ECO:0000256" key="12">
    <source>
        <dbReference type="PROSITE-ProRule" id="PRU10141"/>
    </source>
</evidence>
<feature type="repeat" description="TPR" evidence="11">
    <location>
        <begin position="611"/>
        <end position="644"/>
    </location>
</feature>
<evidence type="ECO:0000256" key="8">
    <source>
        <dbReference type="ARBA" id="ARBA00022840"/>
    </source>
</evidence>
<dbReference type="Pfam" id="PF07719">
    <property type="entry name" value="TPR_2"/>
    <property type="match status" value="1"/>
</dbReference>
<dbReference type="Gene3D" id="1.25.40.10">
    <property type="entry name" value="Tetratricopeptide repeat domain"/>
    <property type="match status" value="1"/>
</dbReference>
<dbReference type="PROSITE" id="PS00107">
    <property type="entry name" value="PROTEIN_KINASE_ATP"/>
    <property type="match status" value="1"/>
</dbReference>
<evidence type="ECO:0000256" key="4">
    <source>
        <dbReference type="ARBA" id="ARBA00022737"/>
    </source>
</evidence>
<keyword evidence="2" id="KW-0723">Serine/threonine-protein kinase</keyword>
<dbReference type="Pfam" id="PF14559">
    <property type="entry name" value="TPR_19"/>
    <property type="match status" value="1"/>
</dbReference>
<dbReference type="EC" id="2.7.11.1" evidence="1"/>
<gene>
    <name evidence="15" type="ORF">HPC62_15545</name>
</gene>
<keyword evidence="5 12" id="KW-0547">Nucleotide-binding</keyword>
<dbReference type="CDD" id="cd14014">
    <property type="entry name" value="STKc_PknB_like"/>
    <property type="match status" value="1"/>
</dbReference>
<dbReference type="InterPro" id="IPR013105">
    <property type="entry name" value="TPR_2"/>
</dbReference>
<dbReference type="SMART" id="SM00028">
    <property type="entry name" value="TPR"/>
    <property type="match status" value="5"/>
</dbReference>
<feature type="domain" description="Protein kinase" evidence="14">
    <location>
        <begin position="18"/>
        <end position="279"/>
    </location>
</feature>
<name>A0A6M8BIG4_9CYAN</name>
<evidence type="ECO:0000313" key="15">
    <source>
        <dbReference type="EMBL" id="QKD83421.1"/>
    </source>
</evidence>
<dbReference type="PROSITE" id="PS50011">
    <property type="entry name" value="PROTEIN_KINASE_DOM"/>
    <property type="match status" value="1"/>
</dbReference>
<evidence type="ECO:0000256" key="13">
    <source>
        <dbReference type="SAM" id="MobiDB-lite"/>
    </source>
</evidence>
<dbReference type="Proteomes" id="UP000505210">
    <property type="component" value="Chromosome"/>
</dbReference>
<keyword evidence="3" id="KW-0808">Transferase</keyword>
<organism evidence="15 16">
    <name type="scientific">Thermoleptolyngbya sichuanensis A183</name>
    <dbReference type="NCBI Taxonomy" id="2737172"/>
    <lineage>
        <taxon>Bacteria</taxon>
        <taxon>Bacillati</taxon>
        <taxon>Cyanobacteriota</taxon>
        <taxon>Cyanophyceae</taxon>
        <taxon>Oculatellales</taxon>
        <taxon>Oculatellaceae</taxon>
        <taxon>Thermoleptolyngbya</taxon>
        <taxon>Thermoleptolyngbya sichuanensis</taxon>
    </lineage>
</organism>
<dbReference type="SUPFAM" id="SSF56112">
    <property type="entry name" value="Protein kinase-like (PK-like)"/>
    <property type="match status" value="1"/>
</dbReference>
<dbReference type="InterPro" id="IPR011990">
    <property type="entry name" value="TPR-like_helical_dom_sf"/>
</dbReference>
<dbReference type="AlphaFoldDB" id="A0A6M8BIG4"/>
<dbReference type="GO" id="GO:0004674">
    <property type="term" value="F:protein serine/threonine kinase activity"/>
    <property type="evidence" value="ECO:0007669"/>
    <property type="project" value="UniProtKB-KW"/>
</dbReference>
<feature type="binding site" evidence="12">
    <location>
        <position position="49"/>
    </location>
    <ligand>
        <name>ATP</name>
        <dbReference type="ChEBI" id="CHEBI:30616"/>
    </ligand>
</feature>
<evidence type="ECO:0000256" key="6">
    <source>
        <dbReference type="ARBA" id="ARBA00022777"/>
    </source>
</evidence>
<dbReference type="Gene3D" id="3.30.200.20">
    <property type="entry name" value="Phosphorylase Kinase, domain 1"/>
    <property type="match status" value="1"/>
</dbReference>
<reference evidence="15 16" key="1">
    <citation type="submission" date="2020-05" db="EMBL/GenBank/DDBJ databases">
        <title>Complete genome sequence of of a novel Thermoleptolyngbya strain isolated from hot springs of Ganzi, Sichuan China.</title>
        <authorList>
            <person name="Tang J."/>
            <person name="Daroch M."/>
            <person name="Li L."/>
            <person name="Waleron K."/>
            <person name="Waleron M."/>
            <person name="Waleron M."/>
        </authorList>
    </citation>
    <scope>NUCLEOTIDE SEQUENCE [LARGE SCALE GENOMIC DNA]</scope>
    <source>
        <strain evidence="15 16">PKUAC-SCTA183</strain>
    </source>
</reference>
<feature type="region of interest" description="Disordered" evidence="13">
    <location>
        <begin position="445"/>
        <end position="467"/>
    </location>
</feature>
<evidence type="ECO:0000256" key="9">
    <source>
        <dbReference type="ARBA" id="ARBA00047899"/>
    </source>
</evidence>
<dbReference type="KEGG" id="theu:HPC62_15545"/>
<dbReference type="Gene3D" id="1.10.510.10">
    <property type="entry name" value="Transferase(Phosphotransferase) domain 1"/>
    <property type="match status" value="1"/>
</dbReference>
<keyword evidence="8 12" id="KW-0067">ATP-binding</keyword>
<keyword evidence="16" id="KW-1185">Reference proteome</keyword>
<evidence type="ECO:0000256" key="2">
    <source>
        <dbReference type="ARBA" id="ARBA00022527"/>
    </source>
</evidence>
<comment type="catalytic activity">
    <reaction evidence="9">
        <text>L-threonyl-[protein] + ATP = O-phospho-L-threonyl-[protein] + ADP + H(+)</text>
        <dbReference type="Rhea" id="RHEA:46608"/>
        <dbReference type="Rhea" id="RHEA-COMP:11060"/>
        <dbReference type="Rhea" id="RHEA-COMP:11605"/>
        <dbReference type="ChEBI" id="CHEBI:15378"/>
        <dbReference type="ChEBI" id="CHEBI:30013"/>
        <dbReference type="ChEBI" id="CHEBI:30616"/>
        <dbReference type="ChEBI" id="CHEBI:61977"/>
        <dbReference type="ChEBI" id="CHEBI:456216"/>
        <dbReference type="EC" id="2.7.11.1"/>
    </reaction>
</comment>
<keyword evidence="6" id="KW-0418">Kinase</keyword>